<dbReference type="SUPFAM" id="SSF52794">
    <property type="entry name" value="PTS system IIB component-like"/>
    <property type="match status" value="1"/>
</dbReference>
<evidence type="ECO:0000259" key="6">
    <source>
        <dbReference type="PROSITE" id="PS51099"/>
    </source>
</evidence>
<evidence type="ECO:0000313" key="7">
    <source>
        <dbReference type="EMBL" id="MCQ5062302.1"/>
    </source>
</evidence>
<dbReference type="PROSITE" id="PS51099">
    <property type="entry name" value="PTS_EIIB_TYPE_2"/>
    <property type="match status" value="1"/>
</dbReference>
<feature type="domain" description="PTS EIIB type-2" evidence="6">
    <location>
        <begin position="1"/>
        <end position="82"/>
    </location>
</feature>
<evidence type="ECO:0000256" key="3">
    <source>
        <dbReference type="ARBA" id="ARBA00022597"/>
    </source>
</evidence>
<keyword evidence="5" id="KW-0598">Phosphotransferase system</keyword>
<dbReference type="Pfam" id="PF02302">
    <property type="entry name" value="PTS_IIB"/>
    <property type="match status" value="1"/>
</dbReference>
<sequence length="82" mass="8622">MLAVTACPTGIAHTYMSAEALEEKAKQMGITIIVETDGSGGTKNAPTAKEIEECEAIIVAADKNVEMARFDGKPVIQVKVAD</sequence>
<keyword evidence="4 7" id="KW-0808">Transferase</keyword>
<evidence type="ECO:0000256" key="4">
    <source>
        <dbReference type="ARBA" id="ARBA00022679"/>
    </source>
</evidence>
<dbReference type="PANTHER" id="PTHR30505:SF28">
    <property type="entry name" value="PTS SYSTEM 2-O-ALPHA-MANNOSYL-D-GLYCERATE-SPECIFIC EIIABC COMPONENT"/>
    <property type="match status" value="1"/>
</dbReference>
<dbReference type="PANTHER" id="PTHR30505">
    <property type="entry name" value="FRUCTOSE-LIKE PERMEASE"/>
    <property type="match status" value="1"/>
</dbReference>
<evidence type="ECO:0000256" key="1">
    <source>
        <dbReference type="ARBA" id="ARBA00022448"/>
    </source>
</evidence>
<keyword evidence="1" id="KW-0813">Transport</keyword>
<dbReference type="EC" id="2.7.1.202" evidence="7"/>
<dbReference type="EMBL" id="JANGBO010000011">
    <property type="protein sequence ID" value="MCQ5062302.1"/>
    <property type="molecule type" value="Genomic_DNA"/>
</dbReference>
<dbReference type="InterPro" id="IPR003353">
    <property type="entry name" value="PTS_IIB_fruc"/>
</dbReference>
<comment type="caution">
    <text evidence="7">The sequence shown here is derived from an EMBL/GenBank/DDBJ whole genome shotgun (WGS) entry which is preliminary data.</text>
</comment>
<dbReference type="InterPro" id="IPR050864">
    <property type="entry name" value="Bacterial_PTS_Sugar_Transport"/>
</dbReference>
<dbReference type="GO" id="GO:0005886">
    <property type="term" value="C:plasma membrane"/>
    <property type="evidence" value="ECO:0007669"/>
    <property type="project" value="TreeGrafter"/>
</dbReference>
<dbReference type="AlphaFoldDB" id="A0AAP2UG29"/>
<name>A0AAP2UG29_9FIRM</name>
<dbReference type="GO" id="GO:0022877">
    <property type="term" value="F:protein-N(PI)-phosphohistidine-fructose phosphotransferase system transporter activity"/>
    <property type="evidence" value="ECO:0007669"/>
    <property type="project" value="InterPro"/>
</dbReference>
<reference evidence="7" key="1">
    <citation type="submission" date="2022-06" db="EMBL/GenBank/DDBJ databases">
        <title>Isolation of gut microbiota from human fecal samples.</title>
        <authorList>
            <person name="Pamer E.G."/>
            <person name="Barat B."/>
            <person name="Waligurski E."/>
            <person name="Medina S."/>
            <person name="Paddock L."/>
            <person name="Mostad J."/>
        </authorList>
    </citation>
    <scope>NUCLEOTIDE SEQUENCE</scope>
    <source>
        <strain evidence="7">DFI.6.24</strain>
    </source>
</reference>
<dbReference type="InterPro" id="IPR003501">
    <property type="entry name" value="PTS_EIIB_2/3"/>
</dbReference>
<dbReference type="InterPro" id="IPR013011">
    <property type="entry name" value="PTS_EIIB_2"/>
</dbReference>
<dbReference type="InterPro" id="IPR036095">
    <property type="entry name" value="PTS_EIIB-like_sf"/>
</dbReference>
<dbReference type="CDD" id="cd05569">
    <property type="entry name" value="PTS_IIB_fructose"/>
    <property type="match status" value="1"/>
</dbReference>
<evidence type="ECO:0000256" key="2">
    <source>
        <dbReference type="ARBA" id="ARBA00022553"/>
    </source>
</evidence>
<keyword evidence="2" id="KW-0597">Phosphoprotein</keyword>
<protein>
    <submittedName>
        <fullName evidence="7">Fructose PTS transporter subunit IIB</fullName>
        <ecNumber evidence="7">2.7.1.202</ecNumber>
    </submittedName>
</protein>
<dbReference type="Gene3D" id="3.40.50.2300">
    <property type="match status" value="1"/>
</dbReference>
<accession>A0AAP2UG29</accession>
<organism evidence="7 8">
    <name type="scientific">Faecalibacillus intestinalis</name>
    <dbReference type="NCBI Taxonomy" id="1982626"/>
    <lineage>
        <taxon>Bacteria</taxon>
        <taxon>Bacillati</taxon>
        <taxon>Bacillota</taxon>
        <taxon>Erysipelotrichia</taxon>
        <taxon>Erysipelotrichales</taxon>
        <taxon>Coprobacillaceae</taxon>
        <taxon>Faecalibacillus</taxon>
    </lineage>
</organism>
<keyword evidence="3" id="KW-0762">Sugar transport</keyword>
<dbReference type="GO" id="GO:0009401">
    <property type="term" value="P:phosphoenolpyruvate-dependent sugar phosphotransferase system"/>
    <property type="evidence" value="ECO:0007669"/>
    <property type="project" value="UniProtKB-KW"/>
</dbReference>
<evidence type="ECO:0000313" key="8">
    <source>
        <dbReference type="Proteomes" id="UP001204814"/>
    </source>
</evidence>
<proteinExistence type="predicted"/>
<dbReference type="NCBIfam" id="TIGR00829">
    <property type="entry name" value="FRU"/>
    <property type="match status" value="1"/>
</dbReference>
<dbReference type="RefSeq" id="WP_227352155.1">
    <property type="nucleotide sequence ID" value="NZ_JAJDKX010000021.1"/>
</dbReference>
<dbReference type="GO" id="GO:0090563">
    <property type="term" value="F:protein-phosphocysteine-sugar phosphotransferase activity"/>
    <property type="evidence" value="ECO:0007669"/>
    <property type="project" value="TreeGrafter"/>
</dbReference>
<evidence type="ECO:0000256" key="5">
    <source>
        <dbReference type="ARBA" id="ARBA00022683"/>
    </source>
</evidence>
<gene>
    <name evidence="7" type="ORF">NE542_10795</name>
</gene>
<dbReference type="Proteomes" id="UP001204814">
    <property type="component" value="Unassembled WGS sequence"/>
</dbReference>